<dbReference type="AlphaFoldDB" id="A0AAW1I1J5"/>
<evidence type="ECO:0000256" key="1">
    <source>
        <dbReference type="ARBA" id="ARBA00004167"/>
    </source>
</evidence>
<feature type="transmembrane region" description="Helical" evidence="8">
    <location>
        <begin position="34"/>
        <end position="58"/>
    </location>
</feature>
<dbReference type="GO" id="GO:0080143">
    <property type="term" value="P:regulation of amino acid export"/>
    <property type="evidence" value="ECO:0007669"/>
    <property type="project" value="InterPro"/>
</dbReference>
<evidence type="ECO:0000256" key="6">
    <source>
        <dbReference type="ARBA" id="ARBA00022989"/>
    </source>
</evidence>
<protein>
    <submittedName>
        <fullName evidence="9">Uncharacterized protein</fullName>
    </submittedName>
</protein>
<comment type="similarity">
    <text evidence="2">Belongs to the GLUTAMINE DUMPER 1 (TC 9.B.60) family.</text>
</comment>
<evidence type="ECO:0000256" key="8">
    <source>
        <dbReference type="SAM" id="Phobius"/>
    </source>
</evidence>
<evidence type="ECO:0000313" key="10">
    <source>
        <dbReference type="Proteomes" id="UP001443914"/>
    </source>
</evidence>
<organism evidence="9 10">
    <name type="scientific">Saponaria officinalis</name>
    <name type="common">Common soapwort</name>
    <name type="synonym">Lychnis saponaria</name>
    <dbReference type="NCBI Taxonomy" id="3572"/>
    <lineage>
        <taxon>Eukaryota</taxon>
        <taxon>Viridiplantae</taxon>
        <taxon>Streptophyta</taxon>
        <taxon>Embryophyta</taxon>
        <taxon>Tracheophyta</taxon>
        <taxon>Spermatophyta</taxon>
        <taxon>Magnoliopsida</taxon>
        <taxon>eudicotyledons</taxon>
        <taxon>Gunneridae</taxon>
        <taxon>Pentapetalae</taxon>
        <taxon>Caryophyllales</taxon>
        <taxon>Caryophyllaceae</taxon>
        <taxon>Caryophylleae</taxon>
        <taxon>Saponaria</taxon>
    </lineage>
</organism>
<dbReference type="PANTHER" id="PTHR33228">
    <property type="entry name" value="PROTEIN GLUTAMINE DUMPER 4-RELATED"/>
    <property type="match status" value="1"/>
</dbReference>
<proteinExistence type="inferred from homology"/>
<keyword evidence="7 8" id="KW-0472">Membrane</keyword>
<reference evidence="9" key="1">
    <citation type="submission" date="2024-03" db="EMBL/GenBank/DDBJ databases">
        <title>WGS assembly of Saponaria officinalis var. Norfolk2.</title>
        <authorList>
            <person name="Jenkins J."/>
            <person name="Shu S."/>
            <person name="Grimwood J."/>
            <person name="Barry K."/>
            <person name="Goodstein D."/>
            <person name="Schmutz J."/>
            <person name="Leebens-Mack J."/>
            <person name="Osbourn A."/>
        </authorList>
    </citation>
    <scope>NUCLEOTIDE SEQUENCE [LARGE SCALE GENOMIC DNA]</scope>
    <source>
        <strain evidence="9">JIC</strain>
    </source>
</reference>
<keyword evidence="5" id="KW-0029">Amino-acid transport</keyword>
<comment type="caution">
    <text evidence="9">The sequence shown here is derived from an EMBL/GenBank/DDBJ whole genome shotgun (WGS) entry which is preliminary data.</text>
</comment>
<accession>A0AAW1I1J5</accession>
<dbReference type="GO" id="GO:0006865">
    <property type="term" value="P:amino acid transport"/>
    <property type="evidence" value="ECO:0007669"/>
    <property type="project" value="UniProtKB-KW"/>
</dbReference>
<gene>
    <name evidence="9" type="ORF">RND81_10G109900</name>
</gene>
<dbReference type="EMBL" id="JBDFQZ010000010">
    <property type="protein sequence ID" value="KAK9682970.1"/>
    <property type="molecule type" value="Genomic_DNA"/>
</dbReference>
<keyword evidence="6 8" id="KW-1133">Transmembrane helix</keyword>
<keyword evidence="10" id="KW-1185">Reference proteome</keyword>
<dbReference type="Proteomes" id="UP001443914">
    <property type="component" value="Unassembled WGS sequence"/>
</dbReference>
<keyword evidence="4 8" id="KW-0812">Transmembrane</keyword>
<dbReference type="GO" id="GO:0016020">
    <property type="term" value="C:membrane"/>
    <property type="evidence" value="ECO:0007669"/>
    <property type="project" value="UniProtKB-SubCell"/>
</dbReference>
<evidence type="ECO:0000256" key="4">
    <source>
        <dbReference type="ARBA" id="ARBA00022692"/>
    </source>
</evidence>
<comment type="subcellular location">
    <subcellularLocation>
        <location evidence="1">Membrane</location>
        <topology evidence="1">Single-pass membrane protein</topology>
    </subcellularLocation>
</comment>
<sequence length="148" mass="16157">MSVERHYTLGIGPAAAAAAGTMTEKSAWQSPVTYLFGGLAAMLGLIAIALVILACSYWRQLSRDEQSELEKGDAVANMKTPPVYEEKIVVIMPGDDEPTYLANPVQIFQTPTRLLILSKLDCSTTCSCTTVIKEDDIINDQHHNNDNN</sequence>
<dbReference type="PANTHER" id="PTHR33228:SF77">
    <property type="entry name" value="PROTEIN GLUTAMINE DUMPER 2"/>
    <property type="match status" value="1"/>
</dbReference>
<evidence type="ECO:0000256" key="7">
    <source>
        <dbReference type="ARBA" id="ARBA00023136"/>
    </source>
</evidence>
<name>A0AAW1I1J5_SAPOF</name>
<dbReference type="InterPro" id="IPR040359">
    <property type="entry name" value="GDU"/>
</dbReference>
<keyword evidence="3" id="KW-0813">Transport</keyword>
<evidence type="ECO:0000256" key="3">
    <source>
        <dbReference type="ARBA" id="ARBA00022448"/>
    </source>
</evidence>
<evidence type="ECO:0000256" key="5">
    <source>
        <dbReference type="ARBA" id="ARBA00022970"/>
    </source>
</evidence>
<evidence type="ECO:0000313" key="9">
    <source>
        <dbReference type="EMBL" id="KAK9682970.1"/>
    </source>
</evidence>
<evidence type="ECO:0000256" key="2">
    <source>
        <dbReference type="ARBA" id="ARBA00009977"/>
    </source>
</evidence>